<evidence type="ECO:0000313" key="3">
    <source>
        <dbReference type="Proteomes" id="UP001055553"/>
    </source>
</evidence>
<dbReference type="KEGG" id="naer:MJ1_0044"/>
<name>A0A915SCA8_9ARCH</name>
<accession>A0A915SCA8</accession>
<keyword evidence="1" id="KW-0812">Transmembrane</keyword>
<keyword evidence="1" id="KW-1133">Transmembrane helix</keyword>
<dbReference type="GeneID" id="74567996"/>
<feature type="transmembrane region" description="Helical" evidence="1">
    <location>
        <begin position="12"/>
        <end position="33"/>
    </location>
</feature>
<dbReference type="Proteomes" id="UP001055553">
    <property type="component" value="Chromosome"/>
</dbReference>
<protein>
    <submittedName>
        <fullName evidence="2">Uncharacterized protein</fullName>
    </submittedName>
</protein>
<sequence length="61" mass="6837">MAYHKGQISTFLVAIIIFIVALVVLTILMIFYFKGGVHLFNSINETNGTVIENQIQNNNLP</sequence>
<organism evidence="2 3">
    <name type="scientific">Nanobdella aerobiophila</name>
    <dbReference type="NCBI Taxonomy" id="2586965"/>
    <lineage>
        <taxon>Archaea</taxon>
        <taxon>Nanobdellota</taxon>
        <taxon>Nanobdellia</taxon>
        <taxon>Nanobdellales</taxon>
        <taxon>Nanobdellaceae</taxon>
        <taxon>Nanobdella</taxon>
    </lineage>
</organism>
<dbReference type="RefSeq" id="WP_258393265.1">
    <property type="nucleotide sequence ID" value="NZ_AP019769.1"/>
</dbReference>
<evidence type="ECO:0000313" key="2">
    <source>
        <dbReference type="EMBL" id="BBL45223.1"/>
    </source>
</evidence>
<keyword evidence="1" id="KW-0472">Membrane</keyword>
<evidence type="ECO:0000256" key="1">
    <source>
        <dbReference type="SAM" id="Phobius"/>
    </source>
</evidence>
<dbReference type="AlphaFoldDB" id="A0A915SCA8"/>
<reference evidence="3" key="1">
    <citation type="journal article" date="2022" name="Int. J. Syst. Evol. Microbiol.">
        <title>Nanobdella aerobiophila gen. nov., sp. nov., a thermoacidophilic, obligate ectosymbiotic archaeon, and proposal of Nanobdellaceae fam. nov., Nanobdellales ord. nov. and Nanobdellia class. nov.</title>
        <authorList>
            <person name="Kato S."/>
            <person name="Ogasawara A."/>
            <person name="Itoh T."/>
            <person name="Sakai H.D."/>
            <person name="Shimizu M."/>
            <person name="Yuki M."/>
            <person name="Kaneko M."/>
            <person name="Takashina T."/>
            <person name="Ohkuma M."/>
        </authorList>
    </citation>
    <scope>NUCLEOTIDE SEQUENCE [LARGE SCALE GENOMIC DNA]</scope>
    <source>
        <strain evidence="3">MJ1</strain>
    </source>
</reference>
<dbReference type="EMBL" id="AP019769">
    <property type="protein sequence ID" value="BBL45223.1"/>
    <property type="molecule type" value="Genomic_DNA"/>
</dbReference>
<gene>
    <name evidence="2" type="ORF">MJ1_0044</name>
</gene>
<keyword evidence="3" id="KW-1185">Reference proteome</keyword>
<proteinExistence type="predicted"/>